<evidence type="ECO:0000313" key="3">
    <source>
        <dbReference type="EMBL" id="GJS68439.1"/>
    </source>
</evidence>
<evidence type="ECO:0000256" key="2">
    <source>
        <dbReference type="SAM" id="MobiDB-lite"/>
    </source>
</evidence>
<organism evidence="3 4">
    <name type="scientific">Tanacetum coccineum</name>
    <dbReference type="NCBI Taxonomy" id="301880"/>
    <lineage>
        <taxon>Eukaryota</taxon>
        <taxon>Viridiplantae</taxon>
        <taxon>Streptophyta</taxon>
        <taxon>Embryophyta</taxon>
        <taxon>Tracheophyta</taxon>
        <taxon>Spermatophyta</taxon>
        <taxon>Magnoliopsida</taxon>
        <taxon>eudicotyledons</taxon>
        <taxon>Gunneridae</taxon>
        <taxon>Pentapetalae</taxon>
        <taxon>asterids</taxon>
        <taxon>campanulids</taxon>
        <taxon>Asterales</taxon>
        <taxon>Asteraceae</taxon>
        <taxon>Asteroideae</taxon>
        <taxon>Anthemideae</taxon>
        <taxon>Anthemidinae</taxon>
        <taxon>Tanacetum</taxon>
    </lineage>
</organism>
<feature type="region of interest" description="Disordered" evidence="2">
    <location>
        <begin position="121"/>
        <end position="154"/>
    </location>
</feature>
<sequence>MTATASRVIGMEDTIVASGSSGTPSTIEKLSLYFDNENPTPSTTERVGAGDQAQDGLAHEVPSVETATTTEGEANAPPKVLRKDHATPHPAQSTRRGGESLAAMGLEAGYTFTHVAQETSAGAKSVSDPDPLSYVRSPPHSEQDVAQSSKGTTTEILPQYVDTTKVNVQLFMGSPDSGKSTSVSSVDGSLGGIYQPGWGVTNNCRLDTPEACQDMVDHTVPPGYFYELHHFPNTEFLGQYNMNLARQVAMGSLRLRFEQEVWLLKEARAKIARRDQRIQVREEEIKKLDEEIKSLGTMETKVNGLRNRTQNFEMLLEAEVDMKKVAEAKNVNLAKEVESLSA</sequence>
<comment type="caution">
    <text evidence="3">The sequence shown here is derived from an EMBL/GenBank/DDBJ whole genome shotgun (WGS) entry which is preliminary data.</text>
</comment>
<name>A0ABQ4XSS8_9ASTR</name>
<reference evidence="3" key="1">
    <citation type="journal article" date="2022" name="Int. J. Mol. Sci.">
        <title>Draft Genome of Tanacetum Coccineum: Genomic Comparison of Closely Related Tanacetum-Family Plants.</title>
        <authorList>
            <person name="Yamashiro T."/>
            <person name="Shiraishi A."/>
            <person name="Nakayama K."/>
            <person name="Satake H."/>
        </authorList>
    </citation>
    <scope>NUCLEOTIDE SEQUENCE</scope>
</reference>
<gene>
    <name evidence="3" type="ORF">Tco_0683004</name>
</gene>
<feature type="coiled-coil region" evidence="1">
    <location>
        <begin position="264"/>
        <end position="298"/>
    </location>
</feature>
<keyword evidence="1" id="KW-0175">Coiled coil</keyword>
<keyword evidence="4" id="KW-1185">Reference proteome</keyword>
<accession>A0ABQ4XSS8</accession>
<feature type="region of interest" description="Disordered" evidence="2">
    <location>
        <begin position="34"/>
        <end position="97"/>
    </location>
</feature>
<dbReference type="EMBL" id="BQNB010009790">
    <property type="protein sequence ID" value="GJS68439.1"/>
    <property type="molecule type" value="Genomic_DNA"/>
</dbReference>
<feature type="compositionally biased region" description="Polar residues" evidence="2">
    <location>
        <begin position="144"/>
        <end position="154"/>
    </location>
</feature>
<feature type="compositionally biased region" description="Low complexity" evidence="2">
    <location>
        <begin position="65"/>
        <end position="76"/>
    </location>
</feature>
<evidence type="ECO:0000256" key="1">
    <source>
        <dbReference type="SAM" id="Coils"/>
    </source>
</evidence>
<evidence type="ECO:0000313" key="4">
    <source>
        <dbReference type="Proteomes" id="UP001151760"/>
    </source>
</evidence>
<protein>
    <submittedName>
        <fullName evidence="3">Uncharacterized protein</fullName>
    </submittedName>
</protein>
<proteinExistence type="predicted"/>
<dbReference type="Proteomes" id="UP001151760">
    <property type="component" value="Unassembled WGS sequence"/>
</dbReference>
<reference evidence="3" key="2">
    <citation type="submission" date="2022-01" db="EMBL/GenBank/DDBJ databases">
        <authorList>
            <person name="Yamashiro T."/>
            <person name="Shiraishi A."/>
            <person name="Satake H."/>
            <person name="Nakayama K."/>
        </authorList>
    </citation>
    <scope>NUCLEOTIDE SEQUENCE</scope>
</reference>